<sequence length="267" mass="28907">MGVVLITGAGRGIGAATARAAADAGYDVAVTDIDGEAARTVAEELPGNIRAIGVEHDVRDEEAWSTVFREVERQLGPVDILVNNAGMIHTGWARDLSGDQHRQMVDVNFFGPMYGTLEAMRRMKERGGHIVTVCSMTSFLPLPGYSSYGATKHALRAFINTVAIEERASRVAFTLVHPPGVRTEMLEQEKRDPSAVAAFAEKSVGPEVIAETIVRAFKKRPLLGRPAEIVFPVVGGRFQRWVGAQAGLMRLAMPFVLASGRRALRKG</sequence>
<dbReference type="RefSeq" id="WP_148811435.1">
    <property type="nucleotide sequence ID" value="NZ_VSZI01000001.1"/>
</dbReference>
<evidence type="ECO:0000256" key="3">
    <source>
        <dbReference type="RuleBase" id="RU000363"/>
    </source>
</evidence>
<protein>
    <submittedName>
        <fullName evidence="4">SDR family oxidoreductase</fullName>
    </submittedName>
</protein>
<name>A0A5D4FT45_9CORY</name>
<evidence type="ECO:0000256" key="1">
    <source>
        <dbReference type="ARBA" id="ARBA00006484"/>
    </source>
</evidence>
<reference evidence="4 5" key="1">
    <citation type="submission" date="2019-08" db="EMBL/GenBank/DDBJ databases">
        <title>Draft genome of C. urealyticum strain VH4248.</title>
        <authorList>
            <person name="Navas J."/>
        </authorList>
    </citation>
    <scope>NUCLEOTIDE SEQUENCE [LARGE SCALE GENOMIC DNA]</scope>
    <source>
        <strain evidence="4 5">VH4248</strain>
    </source>
</reference>
<dbReference type="PANTHER" id="PTHR44196:SF1">
    <property type="entry name" value="DEHYDROGENASE_REDUCTASE SDR FAMILY MEMBER 7B"/>
    <property type="match status" value="1"/>
</dbReference>
<dbReference type="InterPro" id="IPR036291">
    <property type="entry name" value="NAD(P)-bd_dom_sf"/>
</dbReference>
<dbReference type="PRINTS" id="PR00080">
    <property type="entry name" value="SDRFAMILY"/>
</dbReference>
<dbReference type="GO" id="GO:0016020">
    <property type="term" value="C:membrane"/>
    <property type="evidence" value="ECO:0007669"/>
    <property type="project" value="TreeGrafter"/>
</dbReference>
<comment type="caution">
    <text evidence="4">The sequence shown here is derived from an EMBL/GenBank/DDBJ whole genome shotgun (WGS) entry which is preliminary data.</text>
</comment>
<evidence type="ECO:0000313" key="5">
    <source>
        <dbReference type="Proteomes" id="UP000324726"/>
    </source>
</evidence>
<dbReference type="Gene3D" id="3.40.50.720">
    <property type="entry name" value="NAD(P)-binding Rossmann-like Domain"/>
    <property type="match status" value="1"/>
</dbReference>
<dbReference type="SUPFAM" id="SSF51735">
    <property type="entry name" value="NAD(P)-binding Rossmann-fold domains"/>
    <property type="match status" value="1"/>
</dbReference>
<dbReference type="InterPro" id="IPR002347">
    <property type="entry name" value="SDR_fam"/>
</dbReference>
<comment type="similarity">
    <text evidence="1 3">Belongs to the short-chain dehydrogenases/reductases (SDR) family.</text>
</comment>
<dbReference type="AlphaFoldDB" id="A0A5D4FT45"/>
<dbReference type="EMBL" id="VSZI01000001">
    <property type="protein sequence ID" value="TYR19696.1"/>
    <property type="molecule type" value="Genomic_DNA"/>
</dbReference>
<evidence type="ECO:0000256" key="2">
    <source>
        <dbReference type="ARBA" id="ARBA00023002"/>
    </source>
</evidence>
<evidence type="ECO:0000313" key="4">
    <source>
        <dbReference type="EMBL" id="TYR19696.1"/>
    </source>
</evidence>
<dbReference type="Proteomes" id="UP000324726">
    <property type="component" value="Unassembled WGS sequence"/>
</dbReference>
<dbReference type="InterPro" id="IPR020904">
    <property type="entry name" value="Sc_DH/Rdtase_CS"/>
</dbReference>
<dbReference type="GO" id="GO:0016491">
    <property type="term" value="F:oxidoreductase activity"/>
    <property type="evidence" value="ECO:0007669"/>
    <property type="project" value="UniProtKB-KW"/>
</dbReference>
<organism evidence="4 5">
    <name type="scientific">Corynebacterium urealyticum</name>
    <dbReference type="NCBI Taxonomy" id="43771"/>
    <lineage>
        <taxon>Bacteria</taxon>
        <taxon>Bacillati</taxon>
        <taxon>Actinomycetota</taxon>
        <taxon>Actinomycetes</taxon>
        <taxon>Mycobacteriales</taxon>
        <taxon>Corynebacteriaceae</taxon>
        <taxon>Corynebacterium</taxon>
    </lineage>
</organism>
<dbReference type="Pfam" id="PF00106">
    <property type="entry name" value="adh_short"/>
    <property type="match status" value="1"/>
</dbReference>
<accession>A0A5D4FT45</accession>
<keyword evidence="2" id="KW-0560">Oxidoreductase</keyword>
<dbReference type="PRINTS" id="PR00081">
    <property type="entry name" value="GDHRDH"/>
</dbReference>
<proteinExistence type="inferred from homology"/>
<dbReference type="CDD" id="cd05233">
    <property type="entry name" value="SDR_c"/>
    <property type="match status" value="1"/>
</dbReference>
<dbReference type="PANTHER" id="PTHR44196">
    <property type="entry name" value="DEHYDROGENASE/REDUCTASE SDR FAMILY MEMBER 7B"/>
    <property type="match status" value="1"/>
</dbReference>
<gene>
    <name evidence="4" type="ORF">FYJ87_01415</name>
</gene>
<dbReference type="PROSITE" id="PS00061">
    <property type="entry name" value="ADH_SHORT"/>
    <property type="match status" value="1"/>
</dbReference>